<proteinExistence type="predicted"/>
<organism evidence="1 2">
    <name type="scientific">Chaenocephalus aceratus</name>
    <name type="common">Blackfin icefish</name>
    <name type="synonym">Chaenichthys aceratus</name>
    <dbReference type="NCBI Taxonomy" id="36190"/>
    <lineage>
        <taxon>Eukaryota</taxon>
        <taxon>Metazoa</taxon>
        <taxon>Chordata</taxon>
        <taxon>Craniata</taxon>
        <taxon>Vertebrata</taxon>
        <taxon>Euteleostomi</taxon>
        <taxon>Actinopterygii</taxon>
        <taxon>Neopterygii</taxon>
        <taxon>Teleostei</taxon>
        <taxon>Neoteleostei</taxon>
        <taxon>Acanthomorphata</taxon>
        <taxon>Eupercaria</taxon>
        <taxon>Perciformes</taxon>
        <taxon>Notothenioidei</taxon>
        <taxon>Channichthyidae</taxon>
        <taxon>Chaenocephalus</taxon>
    </lineage>
</organism>
<keyword evidence="2" id="KW-1185">Reference proteome</keyword>
<comment type="caution">
    <text evidence="1">The sequence shown here is derived from an EMBL/GenBank/DDBJ whole genome shotgun (WGS) entry which is preliminary data.</text>
</comment>
<accession>A0ACB9VUN3</accession>
<sequence length="120" mass="13520">MFWRDQVTPSSELKGPRSRSCSVHRAKNQSGVMTSAPSGTTAPHLSPANTAEPLNVPKDTAGQKNIKHQRRGRTQIVQTNWLWGLLHGEQWRMYCWTSCVSGSVQYWTSCVSGSVQYWQL</sequence>
<evidence type="ECO:0000313" key="2">
    <source>
        <dbReference type="Proteomes" id="UP001057452"/>
    </source>
</evidence>
<gene>
    <name evidence="1" type="ORF">KUCAC02_006930</name>
</gene>
<dbReference type="EMBL" id="CM043807">
    <property type="protein sequence ID" value="KAI4803381.1"/>
    <property type="molecule type" value="Genomic_DNA"/>
</dbReference>
<reference evidence="1" key="1">
    <citation type="submission" date="2022-05" db="EMBL/GenBank/DDBJ databases">
        <title>Chromosome-level genome of Chaenocephalus aceratus.</title>
        <authorList>
            <person name="Park H."/>
        </authorList>
    </citation>
    <scope>NUCLEOTIDE SEQUENCE</scope>
    <source>
        <strain evidence="1">KU_202001</strain>
    </source>
</reference>
<evidence type="ECO:0000313" key="1">
    <source>
        <dbReference type="EMBL" id="KAI4803381.1"/>
    </source>
</evidence>
<name>A0ACB9VUN3_CHAAC</name>
<protein>
    <submittedName>
        <fullName evidence="1">Uncharacterized protein</fullName>
    </submittedName>
</protein>
<dbReference type="Proteomes" id="UP001057452">
    <property type="component" value="Chromosome 23"/>
</dbReference>